<dbReference type="PANTHER" id="PTHR30348:SF13">
    <property type="entry name" value="UPF0759 PROTEIN YUNF"/>
    <property type="match status" value="1"/>
</dbReference>
<organism evidence="1 2">
    <name type="scientific">Micromonospora gifhornensis</name>
    <dbReference type="NCBI Taxonomy" id="84594"/>
    <lineage>
        <taxon>Bacteria</taxon>
        <taxon>Bacillati</taxon>
        <taxon>Actinomycetota</taxon>
        <taxon>Actinomycetes</taxon>
        <taxon>Micromonosporales</taxon>
        <taxon>Micromonosporaceae</taxon>
        <taxon>Micromonospora</taxon>
    </lineage>
</organism>
<comment type="caution">
    <text evidence="1">The sequence shown here is derived from an EMBL/GenBank/DDBJ whole genome shotgun (WGS) entry which is preliminary data.</text>
</comment>
<dbReference type="Pfam" id="PF01904">
    <property type="entry name" value="DUF72"/>
    <property type="match status" value="1"/>
</dbReference>
<keyword evidence="2" id="KW-1185">Reference proteome</keyword>
<evidence type="ECO:0000313" key="1">
    <source>
        <dbReference type="EMBL" id="GIJ16259.1"/>
    </source>
</evidence>
<dbReference type="PANTHER" id="PTHR30348">
    <property type="entry name" value="UNCHARACTERIZED PROTEIN YECE"/>
    <property type="match status" value="1"/>
</dbReference>
<dbReference type="RefSeq" id="WP_204291391.1">
    <property type="nucleotide sequence ID" value="NZ_BAAAGZ010000010.1"/>
</dbReference>
<sequence length="313" mass="34845">MTVIKVGTSSWADRTLVRSGWYPREANTPAGRLRHYAGRFALVEVDTSYYAVPAPETTQGWVDATGDDFTFNVKAYRLFTGHPTPVATLPADLRPVGGPAQIRRRDLPPTAYDELWWRFRAALDPIAAADRLGAVLLQFPPWLARGDAARRRIAELADRCRPWRVAVELRHGSWFDGRAALETLAFLRDQGLTFCCVDMPQGHPESVPPILHATAELAMVRMHGHSTAWDGGDKEDRFRYAYGDRELRIWSDLLTEFAEQADELHVLFNNCCAGQAQRDAERLTGLLAAGRVPAGRSARQSAGRVSAGRSARH</sequence>
<accession>A0ABQ4IEE2</accession>
<proteinExistence type="predicted"/>
<dbReference type="Proteomes" id="UP000647860">
    <property type="component" value="Unassembled WGS sequence"/>
</dbReference>
<dbReference type="EMBL" id="BOPA01000020">
    <property type="protein sequence ID" value="GIJ16259.1"/>
    <property type="molecule type" value="Genomic_DNA"/>
</dbReference>
<evidence type="ECO:0008006" key="3">
    <source>
        <dbReference type="Google" id="ProtNLM"/>
    </source>
</evidence>
<dbReference type="InterPro" id="IPR002763">
    <property type="entry name" value="DUF72"/>
</dbReference>
<evidence type="ECO:0000313" key="2">
    <source>
        <dbReference type="Proteomes" id="UP000647860"/>
    </source>
</evidence>
<reference evidence="1 2" key="1">
    <citation type="submission" date="2021-01" db="EMBL/GenBank/DDBJ databases">
        <title>Whole genome shotgun sequence of Verrucosispora gifhornensis NBRC 16317.</title>
        <authorList>
            <person name="Komaki H."/>
            <person name="Tamura T."/>
        </authorList>
    </citation>
    <scope>NUCLEOTIDE SEQUENCE [LARGE SCALE GENOMIC DNA]</scope>
    <source>
        <strain evidence="1 2">NBRC 16317</strain>
    </source>
</reference>
<dbReference type="SUPFAM" id="SSF117396">
    <property type="entry name" value="TM1631-like"/>
    <property type="match status" value="1"/>
</dbReference>
<gene>
    <name evidence="1" type="ORF">Vgi01_29430</name>
</gene>
<name>A0ABQ4IEE2_9ACTN</name>
<protein>
    <recommendedName>
        <fullName evidence="3">DUF72 domain-containing protein</fullName>
    </recommendedName>
</protein>
<dbReference type="Gene3D" id="3.20.20.410">
    <property type="entry name" value="Protein of unknown function UPF0759"/>
    <property type="match status" value="1"/>
</dbReference>
<dbReference type="InterPro" id="IPR036520">
    <property type="entry name" value="UPF0759_sf"/>
</dbReference>